<evidence type="ECO:0000313" key="4">
    <source>
        <dbReference type="EMBL" id="KDQ19002.1"/>
    </source>
</evidence>
<reference evidence="5" key="1">
    <citation type="journal article" date="2014" name="Proc. Natl. Acad. Sci. U.S.A.">
        <title>Extensive sampling of basidiomycete genomes demonstrates inadequacy of the white-rot/brown-rot paradigm for wood decay fungi.</title>
        <authorList>
            <person name="Riley R."/>
            <person name="Salamov A.A."/>
            <person name="Brown D.W."/>
            <person name="Nagy L.G."/>
            <person name="Floudas D."/>
            <person name="Held B.W."/>
            <person name="Levasseur A."/>
            <person name="Lombard V."/>
            <person name="Morin E."/>
            <person name="Otillar R."/>
            <person name="Lindquist E.A."/>
            <person name="Sun H."/>
            <person name="LaButti K.M."/>
            <person name="Schmutz J."/>
            <person name="Jabbour D."/>
            <person name="Luo H."/>
            <person name="Baker S.E."/>
            <person name="Pisabarro A.G."/>
            <person name="Walton J.D."/>
            <person name="Blanchette R.A."/>
            <person name="Henrissat B."/>
            <person name="Martin F."/>
            <person name="Cullen D."/>
            <person name="Hibbett D.S."/>
            <person name="Grigoriev I.V."/>
        </authorList>
    </citation>
    <scope>NUCLEOTIDE SEQUENCE [LARGE SCALE GENOMIC DNA]</scope>
    <source>
        <strain evidence="5">FD-172 SS1</strain>
    </source>
</reference>
<evidence type="ECO:0000313" key="5">
    <source>
        <dbReference type="Proteomes" id="UP000027195"/>
    </source>
</evidence>
<keyword evidence="5" id="KW-1185">Reference proteome</keyword>
<dbReference type="PANTHER" id="PTHR15555:SF0">
    <property type="entry name" value="ZINC FINGER HIT DOMAIN-CONTAINING PROTEIN 2"/>
    <property type="match status" value="1"/>
</dbReference>
<name>A0A067N4D9_BOTB1</name>
<dbReference type="Proteomes" id="UP000027195">
    <property type="component" value="Unassembled WGS sequence"/>
</dbReference>
<gene>
    <name evidence="4" type="ORF">BOTBODRAFT_481020</name>
</gene>
<dbReference type="InterPro" id="IPR039646">
    <property type="entry name" value="ZNHIT2"/>
</dbReference>
<dbReference type="CDD" id="cd23024">
    <property type="entry name" value="zf-HIT_ZNHIT2-3"/>
    <property type="match status" value="1"/>
</dbReference>
<evidence type="ECO:0000256" key="2">
    <source>
        <dbReference type="SAM" id="MobiDB-lite"/>
    </source>
</evidence>
<dbReference type="PANTHER" id="PTHR15555">
    <property type="entry name" value="ZINC FINGER HIT DOMAIN CONTAINING PROTEIN 2 PROTEIN FON -RELATED"/>
    <property type="match status" value="1"/>
</dbReference>
<dbReference type="AlphaFoldDB" id="A0A067N4D9"/>
<dbReference type="SUPFAM" id="SSF144232">
    <property type="entry name" value="HIT/MYND zinc finger-like"/>
    <property type="match status" value="1"/>
</dbReference>
<sequence>MSTTESISKPSIILGLSVDIDADTNADKVLCGICHRQFMKYSCPTCNLSYCSLTCYRSDAHSQCTEVFYKRSLEEQIRSEPSKTTEEKRQMLSMLKRFEEESANADEEGLLGSGSGDEAEAEEDNLSKRLENVDLDSADTNVLWSALSEKQREQFMRAMRDPSSELAQELLASEDLALYAFTPWWEASSIDGSEHAPPAMMELPESMVGGTGSVRGPSLLYNLFAISLAYAYATRRLQLSPLSSIAPTGPDGDAAHGLVVKLVPFLADPKSAVVFESVEEVVTDIWSRADLSRLELRQSLGDAVRLLRPSLVTVESPTPFAPGSGMVESHPRVNAFRMLSDLHTLFGGARRGASQKRGVHIRRKLVFYGAHLVRSPDLAYARMVGAVGTKAREVEAEGTPEGRGLGGERVLPFQGPVSVIEEM</sequence>
<accession>A0A067N4D9</accession>
<keyword evidence="1" id="KW-0479">Metal-binding</keyword>
<dbReference type="InParanoid" id="A0A067N4D9"/>
<feature type="domain" description="HIT-type" evidence="3">
    <location>
        <begin position="31"/>
        <end position="64"/>
    </location>
</feature>
<keyword evidence="1" id="KW-0863">Zinc-finger</keyword>
<dbReference type="Pfam" id="PF04438">
    <property type="entry name" value="zf-HIT"/>
    <property type="match status" value="1"/>
</dbReference>
<dbReference type="GO" id="GO:0008270">
    <property type="term" value="F:zinc ion binding"/>
    <property type="evidence" value="ECO:0007669"/>
    <property type="project" value="UniProtKB-UniRule"/>
</dbReference>
<dbReference type="EMBL" id="KL198020">
    <property type="protein sequence ID" value="KDQ19002.1"/>
    <property type="molecule type" value="Genomic_DNA"/>
</dbReference>
<organism evidence="4 5">
    <name type="scientific">Botryobasidium botryosum (strain FD-172 SS1)</name>
    <dbReference type="NCBI Taxonomy" id="930990"/>
    <lineage>
        <taxon>Eukaryota</taxon>
        <taxon>Fungi</taxon>
        <taxon>Dikarya</taxon>
        <taxon>Basidiomycota</taxon>
        <taxon>Agaricomycotina</taxon>
        <taxon>Agaricomycetes</taxon>
        <taxon>Cantharellales</taxon>
        <taxon>Botryobasidiaceae</taxon>
        <taxon>Botryobasidium</taxon>
    </lineage>
</organism>
<dbReference type="STRING" id="930990.A0A067N4D9"/>
<keyword evidence="1" id="KW-0862">Zinc</keyword>
<dbReference type="InterPro" id="IPR007529">
    <property type="entry name" value="Znf_HIT"/>
</dbReference>
<evidence type="ECO:0000256" key="1">
    <source>
        <dbReference type="PROSITE-ProRule" id="PRU00453"/>
    </source>
</evidence>
<dbReference type="Gene3D" id="3.30.60.190">
    <property type="match status" value="1"/>
</dbReference>
<evidence type="ECO:0000259" key="3">
    <source>
        <dbReference type="PROSITE" id="PS51083"/>
    </source>
</evidence>
<feature type="region of interest" description="Disordered" evidence="2">
    <location>
        <begin position="101"/>
        <end position="124"/>
    </location>
</feature>
<dbReference type="OrthoDB" id="18412at2759"/>
<dbReference type="PROSITE" id="PS51083">
    <property type="entry name" value="ZF_HIT"/>
    <property type="match status" value="1"/>
</dbReference>
<proteinExistence type="predicted"/>
<dbReference type="HOGENOM" id="CLU_041572_0_0_1"/>
<protein>
    <recommendedName>
        <fullName evidence="3">HIT-type domain-containing protein</fullName>
    </recommendedName>
</protein>